<keyword evidence="6 7" id="KW-0472">Membrane</keyword>
<dbReference type="OrthoDB" id="416555at2759"/>
<comment type="subcellular location">
    <subcellularLocation>
        <location evidence="1">Membrane</location>
        <topology evidence="1">Multi-pass membrane protein</topology>
    </subcellularLocation>
</comment>
<dbReference type="PANTHER" id="PTHR31326">
    <property type="entry name" value="PROTEIN CLT2, CHLOROPLASTIC"/>
    <property type="match status" value="1"/>
</dbReference>
<evidence type="ECO:0000256" key="4">
    <source>
        <dbReference type="ARBA" id="ARBA00022692"/>
    </source>
</evidence>
<dbReference type="Pfam" id="PF08627">
    <property type="entry name" value="CRT-like"/>
    <property type="match status" value="1"/>
</dbReference>
<feature type="transmembrane region" description="Helical" evidence="7">
    <location>
        <begin position="407"/>
        <end position="425"/>
    </location>
</feature>
<feature type="transmembrane region" description="Helical" evidence="7">
    <location>
        <begin position="378"/>
        <end position="401"/>
    </location>
</feature>
<evidence type="ECO:0000256" key="1">
    <source>
        <dbReference type="ARBA" id="ARBA00004141"/>
    </source>
</evidence>
<feature type="transmembrane region" description="Helical" evidence="7">
    <location>
        <begin position="294"/>
        <end position="315"/>
    </location>
</feature>
<evidence type="ECO:0000256" key="5">
    <source>
        <dbReference type="ARBA" id="ARBA00022989"/>
    </source>
</evidence>
<keyword evidence="5 7" id="KW-1133">Transmembrane helix</keyword>
<gene>
    <name evidence="8" type="ORF">PVAP13_5NG635900</name>
</gene>
<evidence type="ECO:0000313" key="9">
    <source>
        <dbReference type="Proteomes" id="UP000823388"/>
    </source>
</evidence>
<reference evidence="8" key="1">
    <citation type="submission" date="2020-05" db="EMBL/GenBank/DDBJ databases">
        <title>WGS assembly of Panicum virgatum.</title>
        <authorList>
            <person name="Lovell J.T."/>
            <person name="Jenkins J."/>
            <person name="Shu S."/>
            <person name="Juenger T.E."/>
            <person name="Schmutz J."/>
        </authorList>
    </citation>
    <scope>NUCLEOTIDE SEQUENCE</scope>
    <source>
        <strain evidence="8">AP13</strain>
    </source>
</reference>
<comment type="caution">
    <text evidence="8">The sequence shown here is derived from an EMBL/GenBank/DDBJ whole genome shotgun (WGS) entry which is preliminary data.</text>
</comment>
<dbReference type="GO" id="GO:0016020">
    <property type="term" value="C:membrane"/>
    <property type="evidence" value="ECO:0007669"/>
    <property type="project" value="UniProtKB-SubCell"/>
</dbReference>
<feature type="transmembrane region" description="Helical" evidence="7">
    <location>
        <begin position="133"/>
        <end position="153"/>
    </location>
</feature>
<feature type="transmembrane region" description="Helical" evidence="7">
    <location>
        <begin position="351"/>
        <end position="371"/>
    </location>
</feature>
<dbReference type="PANTHER" id="PTHR31326:SF3">
    <property type="entry name" value="PROTEIN CLT3, CHLOROPLASTIC"/>
    <property type="match status" value="1"/>
</dbReference>
<evidence type="ECO:0000256" key="3">
    <source>
        <dbReference type="ARBA" id="ARBA00022448"/>
    </source>
</evidence>
<dbReference type="InterPro" id="IPR013936">
    <property type="entry name" value="CRT-like"/>
</dbReference>
<evidence type="ECO:0000313" key="8">
    <source>
        <dbReference type="EMBL" id="KAG2594274.1"/>
    </source>
</evidence>
<feature type="transmembrane region" description="Helical" evidence="7">
    <location>
        <begin position="229"/>
        <end position="249"/>
    </location>
</feature>
<name>A0A8T0S9S3_PANVG</name>
<sequence length="442" mass="46948">MAPPSPITCRPSAARHPLLLRARAPRVHGAARLGLGRALPPTREERSWLVAERSWLVAAAEPWSSPRVWPSRSSREAAAARCAAAGQQVAGRTGVGRGAGMEVALASAAVVAMATGNRVLYKLALVPLREYPFFLAQFATVGYVVIYFSILYLRYQAGIVNDEMLSLPQKPFLAVGILEAFGAAAGMAAGAVLSGASIPILSQTYLVWQLLLSAIFLKRRYRINQITGCFLVAVGVVITVASGSGTGASLKSTGIVWPLLMILSFFLQAADSVLKETIFRDASKKLKCGSVDLFVVNSYGSAYQALFMCLLLPFLSKLWGVPFHLLPTYIKDGAACFLNMGSISGCEGAPLLPLLFVLVNMGFNISLLHLLKISSAVVSSLASTFSVPLSIYAFTLPLPYIGVASTLPPGFVAGAAVLTAGLLLYSLPQAQHSGNCFHSKND</sequence>
<organism evidence="8 9">
    <name type="scientific">Panicum virgatum</name>
    <name type="common">Blackwell switchgrass</name>
    <dbReference type="NCBI Taxonomy" id="38727"/>
    <lineage>
        <taxon>Eukaryota</taxon>
        <taxon>Viridiplantae</taxon>
        <taxon>Streptophyta</taxon>
        <taxon>Embryophyta</taxon>
        <taxon>Tracheophyta</taxon>
        <taxon>Spermatophyta</taxon>
        <taxon>Magnoliopsida</taxon>
        <taxon>Liliopsida</taxon>
        <taxon>Poales</taxon>
        <taxon>Poaceae</taxon>
        <taxon>PACMAD clade</taxon>
        <taxon>Panicoideae</taxon>
        <taxon>Panicodae</taxon>
        <taxon>Paniceae</taxon>
        <taxon>Panicinae</taxon>
        <taxon>Panicum</taxon>
        <taxon>Panicum sect. Hiantes</taxon>
    </lineage>
</organism>
<dbReference type="EMBL" id="CM029046">
    <property type="protein sequence ID" value="KAG2594274.1"/>
    <property type="molecule type" value="Genomic_DNA"/>
</dbReference>
<evidence type="ECO:0000256" key="6">
    <source>
        <dbReference type="ARBA" id="ARBA00023136"/>
    </source>
</evidence>
<evidence type="ECO:0000256" key="7">
    <source>
        <dbReference type="SAM" id="Phobius"/>
    </source>
</evidence>
<dbReference type="AlphaFoldDB" id="A0A8T0S9S3"/>
<proteinExistence type="inferred from homology"/>
<feature type="transmembrane region" description="Helical" evidence="7">
    <location>
        <begin position="255"/>
        <end position="274"/>
    </location>
</feature>
<comment type="similarity">
    <text evidence="2">Belongs to the CRT-like transporter family.</text>
</comment>
<keyword evidence="3" id="KW-0813">Transport</keyword>
<dbReference type="Proteomes" id="UP000823388">
    <property type="component" value="Chromosome 5N"/>
</dbReference>
<keyword evidence="9" id="KW-1185">Reference proteome</keyword>
<feature type="transmembrane region" description="Helical" evidence="7">
    <location>
        <begin position="173"/>
        <end position="194"/>
    </location>
</feature>
<evidence type="ECO:0000256" key="2">
    <source>
        <dbReference type="ARBA" id="ARBA00006690"/>
    </source>
</evidence>
<feature type="transmembrane region" description="Helical" evidence="7">
    <location>
        <begin position="103"/>
        <end position="121"/>
    </location>
</feature>
<feature type="transmembrane region" description="Helical" evidence="7">
    <location>
        <begin position="200"/>
        <end position="217"/>
    </location>
</feature>
<protein>
    <submittedName>
        <fullName evidence="8">Uncharacterized protein</fullName>
    </submittedName>
</protein>
<accession>A0A8T0S9S3</accession>
<keyword evidence="4 7" id="KW-0812">Transmembrane</keyword>